<dbReference type="GO" id="GO:0000287">
    <property type="term" value="F:magnesium ion binding"/>
    <property type="evidence" value="ECO:0007669"/>
    <property type="project" value="TreeGrafter"/>
</dbReference>
<dbReference type="PANTHER" id="PTHR46494:SF1">
    <property type="entry name" value="CORA FAMILY METAL ION TRANSPORTER (EUROFUNG)"/>
    <property type="match status" value="1"/>
</dbReference>
<evidence type="ECO:0000256" key="5">
    <source>
        <dbReference type="ARBA" id="ARBA00022692"/>
    </source>
</evidence>
<dbReference type="PANTHER" id="PTHR46494">
    <property type="entry name" value="CORA FAMILY METAL ION TRANSPORTER (EUROFUNG)"/>
    <property type="match status" value="1"/>
</dbReference>
<evidence type="ECO:0000256" key="8">
    <source>
        <dbReference type="SAM" id="MobiDB-lite"/>
    </source>
</evidence>
<evidence type="ECO:0000256" key="2">
    <source>
        <dbReference type="ARBA" id="ARBA00009765"/>
    </source>
</evidence>
<feature type="region of interest" description="Disordered" evidence="8">
    <location>
        <begin position="440"/>
        <end position="527"/>
    </location>
</feature>
<feature type="region of interest" description="Disordered" evidence="8">
    <location>
        <begin position="42"/>
        <end position="64"/>
    </location>
</feature>
<dbReference type="EMBL" id="JAACJL010000001">
    <property type="protein sequence ID" value="KAF4623959.1"/>
    <property type="molecule type" value="Genomic_DNA"/>
</dbReference>
<dbReference type="InterPro" id="IPR045861">
    <property type="entry name" value="CorA_cytoplasmic_dom"/>
</dbReference>
<feature type="compositionally biased region" description="Basic and acidic residues" evidence="8">
    <location>
        <begin position="484"/>
        <end position="508"/>
    </location>
</feature>
<dbReference type="AlphaFoldDB" id="A0A8H4R5H8"/>
<dbReference type="Pfam" id="PF01544">
    <property type="entry name" value="CorA"/>
    <property type="match status" value="2"/>
</dbReference>
<keyword evidence="6 9" id="KW-1133">Transmembrane helix</keyword>
<keyword evidence="7 9" id="KW-0472">Membrane</keyword>
<keyword evidence="5 9" id="KW-0812">Transmembrane</keyword>
<dbReference type="GO" id="GO:0005886">
    <property type="term" value="C:plasma membrane"/>
    <property type="evidence" value="ECO:0007669"/>
    <property type="project" value="UniProtKB-SubCell"/>
</dbReference>
<evidence type="ECO:0000256" key="3">
    <source>
        <dbReference type="ARBA" id="ARBA00022448"/>
    </source>
</evidence>
<feature type="compositionally biased region" description="Basic and acidic residues" evidence="8">
    <location>
        <begin position="464"/>
        <end position="476"/>
    </location>
</feature>
<dbReference type="InterPro" id="IPR002523">
    <property type="entry name" value="MgTranspt_CorA/ZnTranspt_ZntB"/>
</dbReference>
<keyword evidence="4" id="KW-1003">Cell membrane</keyword>
<sequence length="658" mass="75407">MLHKPPHRTHHLTQSPSTMSRSEHRSGLLPLNFLRSSHSPRRSAECHYDHEQHAGAEPGVNPRSAQSAVEYSHFKQECLIDIVDYDCDSVKFQRLTNASLISLLKDEEGHGLPPSMVRWINIVGIDWSILSAIALKYNLHSLALEDILHERGHTHSKADYYPSHLFIRILCHSLDQESDTPSLSTPADISSESDTLPQRQAYPDLSYESNARQQDFDIPIGSDDSKLLSETDVESIAALHGQQQNIGPSSVKGKTNAEPQHIPRRHWYTPLTKRLTALSGHHGPAREIRRRQIESLTRGDSVTIKRQPLFIFLLRNGTVISIHPTSITYTSPIMDRLHRPDSILRTSEDASLLVESLVDLVVDRILEVVDEYQVKINMLEHDILLRPAMESVRSLHILSGDLIMHRRTMEPVRTMVYGLRHYDFERSHALANIMAVELESSSDTDATMHDDSSKSDAADELDDDSVRRRRAEEAAQKLRRQRQREKFKAEHFSHDVRFRQEREKQKESHAHHRRSEGRKKPLRHPSQEGGYFSFKAKVYLADVSDHMDFALTSLDMFSAISENLINYAFNIASYDMNTVMNRLTFATIVFLPLTLLTGYYGMNFARFWSVEQHSDVFFWKTAAPVMALLIPLFLFDNIKQGMEFLKRRSLSRRAGCLD</sequence>
<evidence type="ECO:0000313" key="10">
    <source>
        <dbReference type="EMBL" id="KAF4623959.1"/>
    </source>
</evidence>
<feature type="compositionally biased region" description="Polar residues" evidence="8">
    <location>
        <begin position="179"/>
        <end position="197"/>
    </location>
</feature>
<dbReference type="InterPro" id="IPR045863">
    <property type="entry name" value="CorA_TM1_TM2"/>
</dbReference>
<feature type="compositionally biased region" description="Basic residues" evidence="8">
    <location>
        <begin position="509"/>
        <end position="523"/>
    </location>
</feature>
<evidence type="ECO:0000256" key="6">
    <source>
        <dbReference type="ARBA" id="ARBA00022989"/>
    </source>
</evidence>
<feature type="compositionally biased region" description="Basic residues" evidence="8">
    <location>
        <begin position="1"/>
        <end position="11"/>
    </location>
</feature>
<evidence type="ECO:0000256" key="4">
    <source>
        <dbReference type="ARBA" id="ARBA00022475"/>
    </source>
</evidence>
<feature type="transmembrane region" description="Helical" evidence="9">
    <location>
        <begin position="583"/>
        <end position="602"/>
    </location>
</feature>
<feature type="transmembrane region" description="Helical" evidence="9">
    <location>
        <begin position="617"/>
        <end position="638"/>
    </location>
</feature>
<proteinExistence type="inferred from homology"/>
<accession>A0A8H4R5H8</accession>
<gene>
    <name evidence="10" type="ORF">D9613_002257</name>
</gene>
<name>A0A8H4R5H8_9AGAR</name>
<dbReference type="GO" id="GO:0015087">
    <property type="term" value="F:cobalt ion transmembrane transporter activity"/>
    <property type="evidence" value="ECO:0007669"/>
    <property type="project" value="TreeGrafter"/>
</dbReference>
<dbReference type="Proteomes" id="UP000521872">
    <property type="component" value="Unassembled WGS sequence"/>
</dbReference>
<comment type="similarity">
    <text evidence="2">Belongs to the CorA metal ion transporter (MIT) (TC 1.A.35) family.</text>
</comment>
<evidence type="ECO:0000313" key="11">
    <source>
        <dbReference type="Proteomes" id="UP000521872"/>
    </source>
</evidence>
<protein>
    <submittedName>
        <fullName evidence="10">Uncharacterized protein</fullName>
    </submittedName>
</protein>
<evidence type="ECO:0000256" key="1">
    <source>
        <dbReference type="ARBA" id="ARBA00004651"/>
    </source>
</evidence>
<feature type="compositionally biased region" description="Basic and acidic residues" evidence="8">
    <location>
        <begin position="42"/>
        <end position="54"/>
    </location>
</feature>
<dbReference type="Gene3D" id="3.30.460.20">
    <property type="entry name" value="CorA soluble domain-like"/>
    <property type="match status" value="1"/>
</dbReference>
<reference evidence="10 11" key="1">
    <citation type="submission" date="2019-12" db="EMBL/GenBank/DDBJ databases">
        <authorList>
            <person name="Floudas D."/>
            <person name="Bentzer J."/>
            <person name="Ahren D."/>
            <person name="Johansson T."/>
            <person name="Persson P."/>
            <person name="Tunlid A."/>
        </authorList>
    </citation>
    <scope>NUCLEOTIDE SEQUENCE [LARGE SCALE GENOMIC DNA]</scope>
    <source>
        <strain evidence="10 11">CBS 102.39</strain>
    </source>
</reference>
<dbReference type="SUPFAM" id="SSF144083">
    <property type="entry name" value="Magnesium transport protein CorA, transmembrane region"/>
    <property type="match status" value="1"/>
</dbReference>
<feature type="compositionally biased region" description="Basic and acidic residues" evidence="8">
    <location>
        <begin position="446"/>
        <end position="457"/>
    </location>
</feature>
<organism evidence="10 11">
    <name type="scientific">Agrocybe pediades</name>
    <dbReference type="NCBI Taxonomy" id="84607"/>
    <lineage>
        <taxon>Eukaryota</taxon>
        <taxon>Fungi</taxon>
        <taxon>Dikarya</taxon>
        <taxon>Basidiomycota</taxon>
        <taxon>Agaricomycotina</taxon>
        <taxon>Agaricomycetes</taxon>
        <taxon>Agaricomycetidae</taxon>
        <taxon>Agaricales</taxon>
        <taxon>Agaricineae</taxon>
        <taxon>Strophariaceae</taxon>
        <taxon>Agrocybe</taxon>
    </lineage>
</organism>
<feature type="region of interest" description="Disordered" evidence="8">
    <location>
        <begin position="178"/>
        <end position="197"/>
    </location>
</feature>
<keyword evidence="11" id="KW-1185">Reference proteome</keyword>
<dbReference type="GO" id="GO:0015095">
    <property type="term" value="F:magnesium ion transmembrane transporter activity"/>
    <property type="evidence" value="ECO:0007669"/>
    <property type="project" value="TreeGrafter"/>
</dbReference>
<comment type="caution">
    <text evidence="10">The sequence shown here is derived from an EMBL/GenBank/DDBJ whole genome shotgun (WGS) entry which is preliminary data.</text>
</comment>
<dbReference type="SUPFAM" id="SSF143865">
    <property type="entry name" value="CorA soluble domain-like"/>
    <property type="match status" value="1"/>
</dbReference>
<dbReference type="GO" id="GO:0050897">
    <property type="term" value="F:cobalt ion binding"/>
    <property type="evidence" value="ECO:0007669"/>
    <property type="project" value="TreeGrafter"/>
</dbReference>
<feature type="region of interest" description="Disordered" evidence="8">
    <location>
        <begin position="1"/>
        <end position="24"/>
    </location>
</feature>
<evidence type="ECO:0000256" key="9">
    <source>
        <dbReference type="SAM" id="Phobius"/>
    </source>
</evidence>
<dbReference type="Gene3D" id="1.20.58.340">
    <property type="entry name" value="Magnesium transport protein CorA, transmembrane region"/>
    <property type="match status" value="2"/>
</dbReference>
<comment type="subcellular location">
    <subcellularLocation>
        <location evidence="1">Cell membrane</location>
        <topology evidence="1">Multi-pass membrane protein</topology>
    </subcellularLocation>
</comment>
<evidence type="ECO:0000256" key="7">
    <source>
        <dbReference type="ARBA" id="ARBA00023136"/>
    </source>
</evidence>
<keyword evidence="3" id="KW-0813">Transport</keyword>